<dbReference type="Pfam" id="PF13302">
    <property type="entry name" value="Acetyltransf_3"/>
    <property type="match status" value="1"/>
</dbReference>
<dbReference type="SUPFAM" id="SSF55729">
    <property type="entry name" value="Acyl-CoA N-acyltransferases (Nat)"/>
    <property type="match status" value="1"/>
</dbReference>
<evidence type="ECO:0000259" key="1">
    <source>
        <dbReference type="PROSITE" id="PS51186"/>
    </source>
</evidence>
<dbReference type="Proteomes" id="UP000199614">
    <property type="component" value="Unassembled WGS sequence"/>
</dbReference>
<keyword evidence="2" id="KW-0808">Transferase</keyword>
<dbReference type="EMBL" id="FOUY01000023">
    <property type="protein sequence ID" value="SFN87112.1"/>
    <property type="molecule type" value="Genomic_DNA"/>
</dbReference>
<dbReference type="GO" id="GO:0016747">
    <property type="term" value="F:acyltransferase activity, transferring groups other than amino-acyl groups"/>
    <property type="evidence" value="ECO:0007669"/>
    <property type="project" value="InterPro"/>
</dbReference>
<name>A0A1I5CJS4_PSUAM</name>
<dbReference type="Gene3D" id="3.40.630.30">
    <property type="match status" value="1"/>
</dbReference>
<feature type="domain" description="N-acetyltransferase" evidence="1">
    <location>
        <begin position="24"/>
        <end position="185"/>
    </location>
</feature>
<protein>
    <submittedName>
        <fullName evidence="2">Protein N-acetyltransferase, RimJ/RimL family</fullName>
    </submittedName>
</protein>
<proteinExistence type="predicted"/>
<dbReference type="PANTHER" id="PTHR43415">
    <property type="entry name" value="SPERMIDINE N(1)-ACETYLTRANSFERASE"/>
    <property type="match status" value="1"/>
</dbReference>
<dbReference type="STRING" id="260086.SAMN05216207_102341"/>
<sequence>MTRTIPDHTVDDDDPVLWLRGERAALGPFTRALAQLYWRWENEPEVIAGMGRQTPESLEARLEGYDAQARSMGTIPRFTVHDLTRDDGPLPVGTTALRIDHYVRTAEFVMLLGAAGRGRGLAPDATRLTLDYAFRICQLRSVWLRVLVANTRAVAVYEQAGFRHAGRMRRAGYWYGAEVDELLMDVVADEHLGPAGTSSSASEPSAGV</sequence>
<dbReference type="InterPro" id="IPR016181">
    <property type="entry name" value="Acyl_CoA_acyltransferase"/>
</dbReference>
<keyword evidence="3" id="KW-1185">Reference proteome</keyword>
<reference evidence="2 3" key="1">
    <citation type="submission" date="2016-10" db="EMBL/GenBank/DDBJ databases">
        <authorList>
            <person name="de Groot N.N."/>
        </authorList>
    </citation>
    <scope>NUCLEOTIDE SEQUENCE [LARGE SCALE GENOMIC DNA]</scope>
    <source>
        <strain evidence="2 3">CGMCC 4.1877</strain>
    </source>
</reference>
<accession>A0A1I5CJS4</accession>
<evidence type="ECO:0000313" key="3">
    <source>
        <dbReference type="Proteomes" id="UP000199614"/>
    </source>
</evidence>
<dbReference type="RefSeq" id="WP_093347490.1">
    <property type="nucleotide sequence ID" value="NZ_FOUY01000023.1"/>
</dbReference>
<evidence type="ECO:0000313" key="2">
    <source>
        <dbReference type="EMBL" id="SFN87112.1"/>
    </source>
</evidence>
<dbReference type="AlphaFoldDB" id="A0A1I5CJS4"/>
<gene>
    <name evidence="2" type="ORF">SAMN05216207_102341</name>
</gene>
<dbReference type="PROSITE" id="PS51186">
    <property type="entry name" value="GNAT"/>
    <property type="match status" value="1"/>
</dbReference>
<dbReference type="PANTHER" id="PTHR43415:SF3">
    <property type="entry name" value="GNAT-FAMILY ACETYLTRANSFERASE"/>
    <property type="match status" value="1"/>
</dbReference>
<dbReference type="InterPro" id="IPR000182">
    <property type="entry name" value="GNAT_dom"/>
</dbReference>
<dbReference type="OrthoDB" id="9814648at2"/>
<organism evidence="2 3">
    <name type="scientific">Pseudonocardia ammonioxydans</name>
    <dbReference type="NCBI Taxonomy" id="260086"/>
    <lineage>
        <taxon>Bacteria</taxon>
        <taxon>Bacillati</taxon>
        <taxon>Actinomycetota</taxon>
        <taxon>Actinomycetes</taxon>
        <taxon>Pseudonocardiales</taxon>
        <taxon>Pseudonocardiaceae</taxon>
        <taxon>Pseudonocardia</taxon>
    </lineage>
</organism>